<keyword evidence="1" id="KW-0812">Transmembrane</keyword>
<protein>
    <submittedName>
        <fullName evidence="2">Uncharacterized protein</fullName>
    </submittedName>
</protein>
<proteinExistence type="predicted"/>
<keyword evidence="1" id="KW-1133">Transmembrane helix</keyword>
<sequence length="177" mass="19801">MFYRQSIVIFGIVVPAAICAIIVGGGFFLKSKATASFQQKLSLYKSSEQNRIGSQGIEKDISKKREHVERWTAQLERETANSITSCLKEIADRLPSKEFQQTAVEYLSGEGTIGTVTAQKSSQVKLAFRGTYRSVQRAFLELETLMPQLQLQELKIDPSVSSSSTMNFAVTYTSWEK</sequence>
<keyword evidence="3" id="KW-1185">Reference proteome</keyword>
<dbReference type="RefSeq" id="WP_264514664.1">
    <property type="nucleotide sequence ID" value="NZ_JAPDDR010000008.1"/>
</dbReference>
<accession>A0ABT3G7C0</accession>
<dbReference type="EMBL" id="JAPDDR010000008">
    <property type="protein sequence ID" value="MCW1915125.1"/>
    <property type="molecule type" value="Genomic_DNA"/>
</dbReference>
<feature type="transmembrane region" description="Helical" evidence="1">
    <location>
        <begin position="6"/>
        <end position="29"/>
    </location>
</feature>
<evidence type="ECO:0000256" key="1">
    <source>
        <dbReference type="SAM" id="Phobius"/>
    </source>
</evidence>
<evidence type="ECO:0000313" key="2">
    <source>
        <dbReference type="EMBL" id="MCW1915125.1"/>
    </source>
</evidence>
<dbReference type="Proteomes" id="UP001165653">
    <property type="component" value="Unassembled WGS sequence"/>
</dbReference>
<organism evidence="2 3">
    <name type="scientific">Luteolibacter rhizosphaerae</name>
    <dbReference type="NCBI Taxonomy" id="2989719"/>
    <lineage>
        <taxon>Bacteria</taxon>
        <taxon>Pseudomonadati</taxon>
        <taxon>Verrucomicrobiota</taxon>
        <taxon>Verrucomicrobiia</taxon>
        <taxon>Verrucomicrobiales</taxon>
        <taxon>Verrucomicrobiaceae</taxon>
        <taxon>Luteolibacter</taxon>
    </lineage>
</organism>
<gene>
    <name evidence="2" type="ORF">OJ996_16180</name>
</gene>
<comment type="caution">
    <text evidence="2">The sequence shown here is derived from an EMBL/GenBank/DDBJ whole genome shotgun (WGS) entry which is preliminary data.</text>
</comment>
<name>A0ABT3G7C0_9BACT</name>
<reference evidence="2" key="1">
    <citation type="submission" date="2022-10" db="EMBL/GenBank/DDBJ databases">
        <title>Luteolibacter sp. GHJ8, whole genome shotgun sequencing project.</title>
        <authorList>
            <person name="Zhao G."/>
            <person name="Shen L."/>
        </authorList>
    </citation>
    <scope>NUCLEOTIDE SEQUENCE</scope>
    <source>
        <strain evidence="2">GHJ8</strain>
    </source>
</reference>
<keyword evidence="1" id="KW-0472">Membrane</keyword>
<evidence type="ECO:0000313" key="3">
    <source>
        <dbReference type="Proteomes" id="UP001165653"/>
    </source>
</evidence>